<sequence length="376" mass="39965">MGRLDTLLRYLNPWRLAAALRSSVSPRTKRNLRREFDRSLLAKLGVVLLVVVVGAAVFAPLVAPWNPTNQNLDNEQQPPLGFSRAETQTGQEMVNGSLELTNETVVVDATTARPLGTDGLGRDMLSRVIYGARTSLLVGLLGTTLAMLLGVPTGLVSGYYSGRVDDLLMRVADVSLAFPSLVLAIALVGLWGEASVAVPDPLVVSGIAPAIRGVISLPGGLTYPTGMPETFTLPGTVIVVVGLVNWVWFARVARGEALAVREEEYVTAAESLGASDRFVIRKHVLPNSLTPILVLATIQVAAIILLESALSFLGFSGTTLSWGFDIAQGREYQTTAWWIAAMPGLAIVLTVIGINLVGDWFRDALDPGIEGEGGGV</sequence>
<evidence type="ECO:0000256" key="3">
    <source>
        <dbReference type="ARBA" id="ARBA00022475"/>
    </source>
</evidence>
<dbReference type="PROSITE" id="PS00430">
    <property type="entry name" value="TONB_DEPENDENT_REC_1"/>
    <property type="match status" value="1"/>
</dbReference>
<feature type="transmembrane region" description="Helical" evidence="7">
    <location>
        <begin position="335"/>
        <end position="357"/>
    </location>
</feature>
<keyword evidence="3" id="KW-1003">Cell membrane</keyword>
<evidence type="ECO:0000313" key="9">
    <source>
        <dbReference type="EMBL" id="QLH78141.1"/>
    </source>
</evidence>
<dbReference type="Pfam" id="PF00528">
    <property type="entry name" value="BPD_transp_1"/>
    <property type="match status" value="1"/>
</dbReference>
<dbReference type="KEGG" id="hrr:HZS55_12865"/>
<dbReference type="InterPro" id="IPR010916">
    <property type="entry name" value="TonB_box_CS"/>
</dbReference>
<evidence type="ECO:0000256" key="7">
    <source>
        <dbReference type="RuleBase" id="RU363032"/>
    </source>
</evidence>
<dbReference type="PANTHER" id="PTHR43386:SF25">
    <property type="entry name" value="PEPTIDE ABC TRANSPORTER PERMEASE PROTEIN"/>
    <property type="match status" value="1"/>
</dbReference>
<keyword evidence="10" id="KW-1185">Reference proteome</keyword>
<feature type="domain" description="ABC transmembrane type-1" evidence="8">
    <location>
        <begin position="132"/>
        <end position="358"/>
    </location>
</feature>
<dbReference type="InterPro" id="IPR050366">
    <property type="entry name" value="BP-dependent_transpt_permease"/>
</dbReference>
<evidence type="ECO:0000256" key="6">
    <source>
        <dbReference type="ARBA" id="ARBA00023136"/>
    </source>
</evidence>
<feature type="transmembrane region" description="Helical" evidence="7">
    <location>
        <begin position="231"/>
        <end position="249"/>
    </location>
</feature>
<comment type="subcellular location">
    <subcellularLocation>
        <location evidence="1 7">Cell membrane</location>
        <topology evidence="1 7">Multi-pass membrane protein</topology>
    </subcellularLocation>
</comment>
<protein>
    <submittedName>
        <fullName evidence="9">ABC transporter permease</fullName>
    </submittedName>
</protein>
<dbReference type="PANTHER" id="PTHR43386">
    <property type="entry name" value="OLIGOPEPTIDE TRANSPORT SYSTEM PERMEASE PROTEIN APPC"/>
    <property type="match status" value="1"/>
</dbReference>
<feature type="transmembrane region" description="Helical" evidence="7">
    <location>
        <begin position="292"/>
        <end position="315"/>
    </location>
</feature>
<dbReference type="SUPFAM" id="SSF161098">
    <property type="entry name" value="MetI-like"/>
    <property type="match status" value="1"/>
</dbReference>
<name>A0A7D5P3F2_9EURY</name>
<evidence type="ECO:0000259" key="8">
    <source>
        <dbReference type="PROSITE" id="PS50928"/>
    </source>
</evidence>
<dbReference type="RefSeq" id="WP_179908063.1">
    <property type="nucleotide sequence ID" value="NZ_CP058910.1"/>
</dbReference>
<dbReference type="Pfam" id="PF12911">
    <property type="entry name" value="OppC_N"/>
    <property type="match status" value="1"/>
</dbReference>
<comment type="similarity">
    <text evidence="7">Belongs to the binding-protein-dependent transport system permease family.</text>
</comment>
<keyword evidence="2 7" id="KW-0813">Transport</keyword>
<evidence type="ECO:0000256" key="5">
    <source>
        <dbReference type="ARBA" id="ARBA00022989"/>
    </source>
</evidence>
<evidence type="ECO:0000313" key="10">
    <source>
        <dbReference type="Proteomes" id="UP000509667"/>
    </source>
</evidence>
<organism evidence="9 10">
    <name type="scientific">Halosimplex rubrum</name>
    <dbReference type="NCBI Taxonomy" id="869889"/>
    <lineage>
        <taxon>Archaea</taxon>
        <taxon>Methanobacteriati</taxon>
        <taxon>Methanobacteriota</taxon>
        <taxon>Stenosarchaea group</taxon>
        <taxon>Halobacteria</taxon>
        <taxon>Halobacteriales</taxon>
        <taxon>Haloarculaceae</taxon>
        <taxon>Halosimplex</taxon>
    </lineage>
</organism>
<proteinExistence type="inferred from homology"/>
<feature type="transmembrane region" description="Helical" evidence="7">
    <location>
        <begin position="171"/>
        <end position="192"/>
    </location>
</feature>
<dbReference type="GO" id="GO:0055085">
    <property type="term" value="P:transmembrane transport"/>
    <property type="evidence" value="ECO:0007669"/>
    <property type="project" value="InterPro"/>
</dbReference>
<gene>
    <name evidence="9" type="ORF">HZS55_12865</name>
</gene>
<dbReference type="Proteomes" id="UP000509667">
    <property type="component" value="Chromosome"/>
</dbReference>
<accession>A0A7D5P3F2</accession>
<dbReference type="InterPro" id="IPR025966">
    <property type="entry name" value="OppC_N"/>
</dbReference>
<feature type="transmembrane region" description="Helical" evidence="7">
    <location>
        <begin position="136"/>
        <end position="159"/>
    </location>
</feature>
<dbReference type="InterPro" id="IPR000515">
    <property type="entry name" value="MetI-like"/>
</dbReference>
<reference evidence="9 10" key="1">
    <citation type="submission" date="2020-07" db="EMBL/GenBank/DDBJ databases">
        <title>Halosimplex pelagicum sp. nov. and Halosimplex rubrum sp. nov., isolated from salted brown alga Laminaria, and emended description of the genus Halosimplex.</title>
        <authorList>
            <person name="Cui H."/>
        </authorList>
    </citation>
    <scope>NUCLEOTIDE SEQUENCE [LARGE SCALE GENOMIC DNA]</scope>
    <source>
        <strain evidence="9 10">R27</strain>
    </source>
</reference>
<dbReference type="GO" id="GO:0005886">
    <property type="term" value="C:plasma membrane"/>
    <property type="evidence" value="ECO:0007669"/>
    <property type="project" value="UniProtKB-SubCell"/>
</dbReference>
<dbReference type="CDD" id="cd06261">
    <property type="entry name" value="TM_PBP2"/>
    <property type="match status" value="1"/>
</dbReference>
<dbReference type="InterPro" id="IPR035906">
    <property type="entry name" value="MetI-like_sf"/>
</dbReference>
<dbReference type="AlphaFoldDB" id="A0A7D5P3F2"/>
<evidence type="ECO:0000256" key="2">
    <source>
        <dbReference type="ARBA" id="ARBA00022448"/>
    </source>
</evidence>
<keyword evidence="6 7" id="KW-0472">Membrane</keyword>
<evidence type="ECO:0000256" key="4">
    <source>
        <dbReference type="ARBA" id="ARBA00022692"/>
    </source>
</evidence>
<dbReference type="GeneID" id="56078770"/>
<feature type="transmembrane region" description="Helical" evidence="7">
    <location>
        <begin position="40"/>
        <end position="63"/>
    </location>
</feature>
<dbReference type="OrthoDB" id="312811at2157"/>
<dbReference type="Gene3D" id="1.10.3720.10">
    <property type="entry name" value="MetI-like"/>
    <property type="match status" value="1"/>
</dbReference>
<dbReference type="EMBL" id="CP058910">
    <property type="protein sequence ID" value="QLH78141.1"/>
    <property type="molecule type" value="Genomic_DNA"/>
</dbReference>
<evidence type="ECO:0000256" key="1">
    <source>
        <dbReference type="ARBA" id="ARBA00004651"/>
    </source>
</evidence>
<keyword evidence="5 7" id="KW-1133">Transmembrane helix</keyword>
<dbReference type="PROSITE" id="PS50928">
    <property type="entry name" value="ABC_TM1"/>
    <property type="match status" value="1"/>
</dbReference>
<keyword evidence="4 7" id="KW-0812">Transmembrane</keyword>